<evidence type="ECO:0000256" key="3">
    <source>
        <dbReference type="ARBA" id="ARBA00022771"/>
    </source>
</evidence>
<keyword evidence="5" id="KW-0862">Zinc</keyword>
<evidence type="ECO:0000256" key="6">
    <source>
        <dbReference type="ARBA" id="ARBA00022840"/>
    </source>
</evidence>
<evidence type="ECO:0000256" key="7">
    <source>
        <dbReference type="PROSITE-ProRule" id="PRU01343"/>
    </source>
</evidence>
<dbReference type="PANTHER" id="PTHR45766:SF6">
    <property type="entry name" value="SWI_SNF-RELATED MATRIX-ASSOCIATED ACTIN-DEPENDENT REGULATOR OF CHROMATIN SUBFAMILY A-LIKE PROTEIN 1"/>
    <property type="match status" value="1"/>
</dbReference>
<dbReference type="VEuPathDB" id="FungiDB:LCOR_00325.1"/>
<dbReference type="GO" id="GO:0008270">
    <property type="term" value="F:zinc ion binding"/>
    <property type="evidence" value="ECO:0007669"/>
    <property type="project" value="UniProtKB-KW"/>
</dbReference>
<keyword evidence="11" id="KW-1185">Reference proteome</keyword>
<proteinExistence type="predicted"/>
<dbReference type="PROSITE" id="PS51999">
    <property type="entry name" value="ZF_GRF"/>
    <property type="match status" value="1"/>
</dbReference>
<dbReference type="GO" id="GO:0006281">
    <property type="term" value="P:DNA repair"/>
    <property type="evidence" value="ECO:0007669"/>
    <property type="project" value="TreeGrafter"/>
</dbReference>
<dbReference type="GO" id="GO:0005524">
    <property type="term" value="F:ATP binding"/>
    <property type="evidence" value="ECO:0007669"/>
    <property type="project" value="InterPro"/>
</dbReference>
<dbReference type="Pfam" id="PF00176">
    <property type="entry name" value="SNF2-rel_dom"/>
    <property type="match status" value="1"/>
</dbReference>
<evidence type="ECO:0000256" key="4">
    <source>
        <dbReference type="ARBA" id="ARBA00022801"/>
    </source>
</evidence>
<name>A0A068RF30_9FUNG</name>
<dbReference type="InterPro" id="IPR000330">
    <property type="entry name" value="SNF2_N"/>
</dbReference>
<keyword evidence="2" id="KW-0547">Nucleotide-binding</keyword>
<keyword evidence="4" id="KW-0378">Hydrolase</keyword>
<feature type="compositionally biased region" description="Basic residues" evidence="8">
    <location>
        <begin position="287"/>
        <end position="308"/>
    </location>
</feature>
<dbReference type="SUPFAM" id="SSF52540">
    <property type="entry name" value="P-loop containing nucleoside triphosphate hydrolases"/>
    <property type="match status" value="1"/>
</dbReference>
<dbReference type="STRING" id="1263082.A0A068RF30"/>
<feature type="compositionally biased region" description="Acidic residues" evidence="8">
    <location>
        <begin position="321"/>
        <end position="347"/>
    </location>
</feature>
<dbReference type="Gene3D" id="3.40.50.300">
    <property type="entry name" value="P-loop containing nucleotide triphosphate hydrolases"/>
    <property type="match status" value="1"/>
</dbReference>
<dbReference type="GO" id="GO:0016787">
    <property type="term" value="F:hydrolase activity"/>
    <property type="evidence" value="ECO:0007669"/>
    <property type="project" value="UniProtKB-KW"/>
</dbReference>
<evidence type="ECO:0000259" key="9">
    <source>
        <dbReference type="PROSITE" id="PS51999"/>
    </source>
</evidence>
<organism evidence="10 11">
    <name type="scientific">Lichtheimia corymbifera JMRC:FSU:9682</name>
    <dbReference type="NCBI Taxonomy" id="1263082"/>
    <lineage>
        <taxon>Eukaryota</taxon>
        <taxon>Fungi</taxon>
        <taxon>Fungi incertae sedis</taxon>
        <taxon>Mucoromycota</taxon>
        <taxon>Mucoromycotina</taxon>
        <taxon>Mucoromycetes</taxon>
        <taxon>Mucorales</taxon>
        <taxon>Lichtheimiaceae</taxon>
        <taxon>Lichtheimia</taxon>
    </lineage>
</organism>
<dbReference type="PANTHER" id="PTHR45766">
    <property type="entry name" value="DNA ANNEALING HELICASE AND ENDONUCLEASE ZRANB3 FAMILY MEMBER"/>
    <property type="match status" value="1"/>
</dbReference>
<dbReference type="Proteomes" id="UP000027586">
    <property type="component" value="Unassembled WGS sequence"/>
</dbReference>
<keyword evidence="1" id="KW-0479">Metal-binding</keyword>
<evidence type="ECO:0000256" key="5">
    <source>
        <dbReference type="ARBA" id="ARBA00022833"/>
    </source>
</evidence>
<dbReference type="SMART" id="SM00487">
    <property type="entry name" value="DEXDc"/>
    <property type="match status" value="1"/>
</dbReference>
<feature type="domain" description="GRF-type" evidence="9">
    <location>
        <begin position="11"/>
        <end position="50"/>
    </location>
</feature>
<gene>
    <name evidence="10" type="ORF">LCOR_00325.1</name>
</gene>
<dbReference type="InterPro" id="IPR027417">
    <property type="entry name" value="P-loop_NTPase"/>
</dbReference>
<feature type="region of interest" description="Disordered" evidence="8">
    <location>
        <begin position="278"/>
        <end position="348"/>
    </location>
</feature>
<dbReference type="GO" id="GO:0031297">
    <property type="term" value="P:replication fork processing"/>
    <property type="evidence" value="ECO:0007669"/>
    <property type="project" value="TreeGrafter"/>
</dbReference>
<accession>A0A068RF30</accession>
<reference evidence="10" key="1">
    <citation type="submission" date="2013-08" db="EMBL/GenBank/DDBJ databases">
        <title>Gene expansion shapes genome architecture in the human pathogen Lichtheimia corymbifera: an evolutionary genomics analysis in the ancient terrestrial Mucorales (Mucoromycotina).</title>
        <authorList>
            <person name="Schwartze V.U."/>
            <person name="Winter S."/>
            <person name="Shelest E."/>
            <person name="Marcet-Houben M."/>
            <person name="Horn F."/>
            <person name="Wehner S."/>
            <person name="Hoffmann K."/>
            <person name="Riege K."/>
            <person name="Sammeth M."/>
            <person name="Nowrousian M."/>
            <person name="Valiante V."/>
            <person name="Linde J."/>
            <person name="Jacobsen I.D."/>
            <person name="Marz M."/>
            <person name="Brakhage A.A."/>
            <person name="Gabaldon T."/>
            <person name="Bocker S."/>
            <person name="Voigt K."/>
        </authorList>
    </citation>
    <scope>NUCLEOTIDE SEQUENCE [LARGE SCALE GENOMIC DNA]</scope>
    <source>
        <strain evidence="10">FSU 9682</strain>
    </source>
</reference>
<dbReference type="AlphaFoldDB" id="A0A068RF30"/>
<evidence type="ECO:0000256" key="8">
    <source>
        <dbReference type="SAM" id="MobiDB-lite"/>
    </source>
</evidence>
<dbReference type="EMBL" id="CBTN010000001">
    <property type="protein sequence ID" value="CDH48549.1"/>
    <property type="molecule type" value="Genomic_DNA"/>
</dbReference>
<evidence type="ECO:0000313" key="11">
    <source>
        <dbReference type="Proteomes" id="UP000027586"/>
    </source>
</evidence>
<keyword evidence="6" id="KW-0067">ATP-binding</keyword>
<evidence type="ECO:0000256" key="2">
    <source>
        <dbReference type="ARBA" id="ARBA00022741"/>
    </source>
</evidence>
<keyword evidence="3 7" id="KW-0863">Zinc-finger</keyword>
<dbReference type="OrthoDB" id="448448at2759"/>
<comment type="caution">
    <text evidence="10">The sequence shown here is derived from an EMBL/GenBank/DDBJ whole genome shotgun (WGS) entry which is preliminary data.</text>
</comment>
<dbReference type="InterPro" id="IPR014001">
    <property type="entry name" value="Helicase_ATP-bd"/>
</dbReference>
<sequence length="495" mass="57781">MTRPSTSATKCLCGIDAVINEVKNSNRNRGRWYWRCSTNTCRFFMWDKSAGQYTHHPGDAYMMAQPHKRSSNPYISNKFQLNKTPEQPQHAKSTIEFNLHNYEEISIRINNLSETVLTTISKVATWNDDLGRWMIPATLQGYYKVLRALPVATPNLNLKVTKVSNALEAALTETCKTYDTLDIQETQMEEWIALAKNRHPAFWRTLKPFQLEAIRTAIRRQGRILLADAPGLGKTMQALGIMAVYKDDRPVLILCQPNEQAKWIQHLTTHLGVKRRDIKPVFEKQKRATTKRKRKPSSKSTRQRKGQKRINSPTAPKDHDNDDDDDSDSNNDDDDDDTPLDPIDEEDMKQPLDFYSNHQFYIMSYEQASKLHKKITSRRFTFIVCDDSYYLKDRMLPRVRNLIPALQNTDRLVTIWNDPDTRRPLALFTHFTAIRKDIFNEFQKYGKLYCNAKHQIFGWDYSGISKETEFKYILDNLIWIRRTNDDIAPTERIFS</sequence>
<protein>
    <recommendedName>
        <fullName evidence="9">GRF-type domain-containing protein</fullName>
    </recommendedName>
</protein>
<evidence type="ECO:0000256" key="1">
    <source>
        <dbReference type="ARBA" id="ARBA00022723"/>
    </source>
</evidence>
<evidence type="ECO:0000313" key="10">
    <source>
        <dbReference type="EMBL" id="CDH48549.1"/>
    </source>
</evidence>
<dbReference type="InterPro" id="IPR010666">
    <property type="entry name" value="Znf_GRF"/>
</dbReference>